<protein>
    <submittedName>
        <fullName evidence="1">Uncharacterized protein</fullName>
    </submittedName>
</protein>
<sequence length="108" mass="11746">MSATAIYRCKRCNTTRRIRYRVQMCHVGYGRKEPSYFKESDGARGPGGEVCCGRPMKFGFLRATLNPAVKCSARCTHAVGFQCECSCGGENHATGGGRFSQLMASAGH</sequence>
<evidence type="ECO:0000313" key="1">
    <source>
        <dbReference type="EMBL" id="NRF71419.1"/>
    </source>
</evidence>
<dbReference type="Proteomes" id="UP000737171">
    <property type="component" value="Unassembled WGS sequence"/>
</dbReference>
<dbReference type="EMBL" id="JABRWJ010000011">
    <property type="protein sequence ID" value="NRF71419.1"/>
    <property type="molecule type" value="Genomic_DNA"/>
</dbReference>
<gene>
    <name evidence="1" type="ORF">HLB44_30980</name>
</gene>
<comment type="caution">
    <text evidence="1">The sequence shown here is derived from an EMBL/GenBank/DDBJ whole genome shotgun (WGS) entry which is preliminary data.</text>
</comment>
<reference evidence="1 2" key="1">
    <citation type="submission" date="2020-05" db="EMBL/GenBank/DDBJ databases">
        <title>Aquincola sp. isolate from soil.</title>
        <authorList>
            <person name="Han J."/>
            <person name="Kim D.-U."/>
        </authorList>
    </citation>
    <scope>NUCLEOTIDE SEQUENCE [LARGE SCALE GENOMIC DNA]</scope>
    <source>
        <strain evidence="1 2">S2</strain>
    </source>
</reference>
<accession>A0ABX2ERV6</accession>
<name>A0ABX2ERV6_9BURK</name>
<proteinExistence type="predicted"/>
<dbReference type="RefSeq" id="WP_173132519.1">
    <property type="nucleotide sequence ID" value="NZ_JABRWJ010000011.1"/>
</dbReference>
<keyword evidence="2" id="KW-1185">Reference proteome</keyword>
<organism evidence="1 2">
    <name type="scientific">Pseudaquabacterium terrae</name>
    <dbReference type="NCBI Taxonomy" id="2732868"/>
    <lineage>
        <taxon>Bacteria</taxon>
        <taxon>Pseudomonadati</taxon>
        <taxon>Pseudomonadota</taxon>
        <taxon>Betaproteobacteria</taxon>
        <taxon>Burkholderiales</taxon>
        <taxon>Sphaerotilaceae</taxon>
        <taxon>Pseudaquabacterium</taxon>
    </lineage>
</organism>
<evidence type="ECO:0000313" key="2">
    <source>
        <dbReference type="Proteomes" id="UP000737171"/>
    </source>
</evidence>